<protein>
    <submittedName>
        <fullName evidence="1">Uncharacterized protein</fullName>
    </submittedName>
</protein>
<proteinExistence type="predicted"/>
<organism evidence="1 2">
    <name type="scientific">Herbidospora solisilvae</name>
    <dbReference type="NCBI Taxonomy" id="2696284"/>
    <lineage>
        <taxon>Bacteria</taxon>
        <taxon>Bacillati</taxon>
        <taxon>Actinomycetota</taxon>
        <taxon>Actinomycetes</taxon>
        <taxon>Streptosporangiales</taxon>
        <taxon>Streptosporangiaceae</taxon>
        <taxon>Herbidospora</taxon>
    </lineage>
</organism>
<keyword evidence="2" id="KW-1185">Reference proteome</keyword>
<gene>
    <name evidence="1" type="ORF">GT755_12415</name>
</gene>
<sequence length="68" mass="7330">MNIYIEGGWLASVINECFALREQAAEPLEPLRGMQALPLLDGWSALIAAHHLADPCMAPAEGGVLVMR</sequence>
<dbReference type="AlphaFoldDB" id="A0A7C9J277"/>
<comment type="caution">
    <text evidence="1">The sequence shown here is derived from an EMBL/GenBank/DDBJ whole genome shotgun (WGS) entry which is preliminary data.</text>
</comment>
<evidence type="ECO:0000313" key="1">
    <source>
        <dbReference type="EMBL" id="NAS22486.1"/>
    </source>
</evidence>
<reference evidence="1 2" key="1">
    <citation type="submission" date="2020-01" db="EMBL/GenBank/DDBJ databases">
        <title>Herbidospora sp. NEAU-GS84 nov., a novel actinomycete isolated from soil.</title>
        <authorList>
            <person name="Han L."/>
        </authorList>
    </citation>
    <scope>NUCLEOTIDE SEQUENCE [LARGE SCALE GENOMIC DNA]</scope>
    <source>
        <strain evidence="1 2">NEAU-GS84</strain>
    </source>
</reference>
<accession>A0A7C9J277</accession>
<dbReference type="EMBL" id="WXEW01000003">
    <property type="protein sequence ID" value="NAS22486.1"/>
    <property type="molecule type" value="Genomic_DNA"/>
</dbReference>
<dbReference type="RefSeq" id="WP_161479849.1">
    <property type="nucleotide sequence ID" value="NZ_WXEW01000003.1"/>
</dbReference>
<dbReference type="Proteomes" id="UP000479526">
    <property type="component" value="Unassembled WGS sequence"/>
</dbReference>
<name>A0A7C9J277_9ACTN</name>
<evidence type="ECO:0000313" key="2">
    <source>
        <dbReference type="Proteomes" id="UP000479526"/>
    </source>
</evidence>